<dbReference type="GO" id="GO:0016274">
    <property type="term" value="F:protein-arginine N-methyltransferase activity"/>
    <property type="evidence" value="ECO:0007669"/>
    <property type="project" value="InterPro"/>
</dbReference>
<dbReference type="EC" id="2.1.1.-" evidence="6"/>
<dbReference type="Gene3D" id="3.40.50.150">
    <property type="entry name" value="Vaccinia Virus protein VP39"/>
    <property type="match status" value="2"/>
</dbReference>
<organism evidence="9 10">
    <name type="scientific">Microctonus aethiopoides</name>
    <dbReference type="NCBI Taxonomy" id="144406"/>
    <lineage>
        <taxon>Eukaryota</taxon>
        <taxon>Metazoa</taxon>
        <taxon>Ecdysozoa</taxon>
        <taxon>Arthropoda</taxon>
        <taxon>Hexapoda</taxon>
        <taxon>Insecta</taxon>
        <taxon>Pterygota</taxon>
        <taxon>Neoptera</taxon>
        <taxon>Endopterygota</taxon>
        <taxon>Hymenoptera</taxon>
        <taxon>Apocrita</taxon>
        <taxon>Ichneumonoidea</taxon>
        <taxon>Braconidae</taxon>
        <taxon>Euphorinae</taxon>
        <taxon>Microctonus</taxon>
    </lineage>
</organism>
<evidence type="ECO:0000256" key="1">
    <source>
        <dbReference type="ARBA" id="ARBA00022603"/>
    </source>
</evidence>
<evidence type="ECO:0000313" key="10">
    <source>
        <dbReference type="Proteomes" id="UP001168990"/>
    </source>
</evidence>
<evidence type="ECO:0000256" key="6">
    <source>
        <dbReference type="PIRNR" id="PIRNR036946"/>
    </source>
</evidence>
<sequence length="734" mass="83249">MLRLPQIIFRSFSLVPLHINSITFNLLTDLILEPLPRITRVCTSKMSIFTQTFDPITGCSTWVEKNPDYDYHQEVAQSAFADMLHDHERNEKYYIALKRAIKKIHKAGCKANVLDIGTGTGLLSMMAAKCGADTITACEAFRPMADCAEKILKVNGFGSQVNLVRKRSTEMTVGENGDMKRRANILVTEVFDTELIGEGALSTFKHAHDVLLEENCIVIPKRAIVWGQIVQSNIAKSWNRMNPITDPDNSEEIIKPPSVINTCSGSSAVHDVQLSQLPETSFKSLHNAEKMFIFDWSSNQRLVFDDCKTVPLSVITSGTTHALFMWWDLIMDDDEEILLSCAPIWQHPDAAVEYKSKSSDTSKLIPWRDHWMQAIYYFPKEITLEVGDKIDLVGYHDEYSFWFQVKQHFGDESIERLACTCSLHFAYSRARIGQLNDAKRNNKYINVFRKHISSNTICFSFSDGSLLGLAAAKLGAKQVIILEPNYLSRRALDTFIKANDLTTAVKVIQSNDEISDADVKANLVIGEPYYVNSIYPWDNLRFWYLASKYVPGIPTVPIGAFIRGIVVEFDNLYKIRAPLGVCEGFDLTVFDELLLSSSEISDNPVEVHPLWEYPAKPRTLPFDIAYFDFSHKFDNTSERIFSGQVPVFSNGPCNGVALWIDWYLDSETVVSGGPLSQIEANKNISWEMNTRQGVHLLRNFKNVEANNVISWLLKCHFGREHYLNFSFKLDTKKT</sequence>
<dbReference type="PANTHER" id="PTHR11006:SF4">
    <property type="entry name" value="PROTEIN ARGININE N-METHYLTRANSFERASE 7"/>
    <property type="match status" value="1"/>
</dbReference>
<dbReference type="SUPFAM" id="SSF53335">
    <property type="entry name" value="S-adenosyl-L-methionine-dependent methyltransferases"/>
    <property type="match status" value="2"/>
</dbReference>
<dbReference type="FunFam" id="3.40.50.150:FF:000070">
    <property type="entry name" value="Protein arginine N-methyltransferase 7"/>
    <property type="match status" value="1"/>
</dbReference>
<dbReference type="CDD" id="cd02440">
    <property type="entry name" value="AdoMet_MTases"/>
    <property type="match status" value="1"/>
</dbReference>
<name>A0AA39FNC8_9HYME</name>
<dbReference type="Pfam" id="PF06325">
    <property type="entry name" value="PrmA"/>
    <property type="match status" value="1"/>
</dbReference>
<dbReference type="Proteomes" id="UP001168990">
    <property type="component" value="Unassembled WGS sequence"/>
</dbReference>
<dbReference type="PIRSF" id="PIRSF036946">
    <property type="entry name" value="Arg_N-mtase"/>
    <property type="match status" value="1"/>
</dbReference>
<gene>
    <name evidence="9" type="ORF">PV328_006086</name>
</gene>
<evidence type="ECO:0000256" key="3">
    <source>
        <dbReference type="ARBA" id="ARBA00022691"/>
    </source>
</evidence>
<evidence type="ECO:0000259" key="8">
    <source>
        <dbReference type="Pfam" id="PF22528"/>
    </source>
</evidence>
<dbReference type="PANTHER" id="PTHR11006">
    <property type="entry name" value="PROTEIN ARGININE N-METHYLTRANSFERASE"/>
    <property type="match status" value="1"/>
</dbReference>
<protein>
    <recommendedName>
        <fullName evidence="6">Protein arginine N-methyltransferase</fullName>
        <ecNumber evidence="6">2.1.1.-</ecNumber>
    </recommendedName>
</protein>
<dbReference type="Pfam" id="PF22528">
    <property type="entry name" value="PRMT_C"/>
    <property type="match status" value="1"/>
</dbReference>
<keyword evidence="1 7" id="KW-0489">Methyltransferase</keyword>
<keyword evidence="4" id="KW-0677">Repeat</keyword>
<reference evidence="9" key="2">
    <citation type="submission" date="2023-03" db="EMBL/GenBank/DDBJ databases">
        <authorList>
            <person name="Inwood S.N."/>
            <person name="Skelly J.G."/>
            <person name="Guhlin J."/>
            <person name="Harrop T.W.R."/>
            <person name="Goldson S.G."/>
            <person name="Dearden P.K."/>
        </authorList>
    </citation>
    <scope>NUCLEOTIDE SEQUENCE</scope>
    <source>
        <strain evidence="9">Irish</strain>
        <tissue evidence="9">Whole body</tissue>
    </source>
</reference>
<evidence type="ECO:0000313" key="9">
    <source>
        <dbReference type="EMBL" id="KAK0172814.1"/>
    </source>
</evidence>
<comment type="similarity">
    <text evidence="6">Belongs to the class I-like SAM-binding methyltransferase superfamily. Protein arginine N-methyltransferase family. PRMT7 subfamily.</text>
</comment>
<comment type="function">
    <text evidence="5">Essential arginine methyltransferase that can both catalyze the formation of omega-N monomethylarginine (MMA) and symmetrical dimethylarginine (sDMA). Specifically mediates the symmetrical dimethylation of arginine residues in the small nuclear ribonucleoproteins SmD1 and SmD3.</text>
</comment>
<evidence type="ECO:0000256" key="4">
    <source>
        <dbReference type="ARBA" id="ARBA00022737"/>
    </source>
</evidence>
<evidence type="ECO:0000256" key="2">
    <source>
        <dbReference type="ARBA" id="ARBA00022679"/>
    </source>
</evidence>
<dbReference type="InterPro" id="IPR025799">
    <property type="entry name" value="Arg_MeTrfase"/>
</dbReference>
<evidence type="ECO:0000256" key="7">
    <source>
        <dbReference type="PROSITE-ProRule" id="PRU01015"/>
    </source>
</evidence>
<keyword evidence="3 7" id="KW-0949">S-adenosyl-L-methionine</keyword>
<dbReference type="GO" id="GO:0042054">
    <property type="term" value="F:histone methyltransferase activity"/>
    <property type="evidence" value="ECO:0007669"/>
    <property type="project" value="TreeGrafter"/>
</dbReference>
<dbReference type="Gene3D" id="2.70.160.11">
    <property type="entry name" value="Hnrnp arginine n-methyltransferase1"/>
    <property type="match status" value="2"/>
</dbReference>
<dbReference type="InterPro" id="IPR014644">
    <property type="entry name" value="MeTrfase_PRMT7"/>
</dbReference>
<dbReference type="EMBL" id="JAQQBS010000002">
    <property type="protein sequence ID" value="KAK0172814.1"/>
    <property type="molecule type" value="Genomic_DNA"/>
</dbReference>
<proteinExistence type="inferred from homology"/>
<comment type="function">
    <text evidence="6">Arginine methyltransferase that can both catalyze the formation of omega-N monomethylarginine (MMA) and symmetrical dimethylarginine (sDMA).</text>
</comment>
<dbReference type="InterPro" id="IPR055135">
    <property type="entry name" value="PRMT_dom"/>
</dbReference>
<keyword evidence="10" id="KW-1185">Reference proteome</keyword>
<evidence type="ECO:0000256" key="5">
    <source>
        <dbReference type="ARBA" id="ARBA00025081"/>
    </source>
</evidence>
<keyword evidence="2 7" id="KW-0808">Transferase</keyword>
<comment type="caution">
    <text evidence="9">The sequence shown here is derived from an EMBL/GenBank/DDBJ whole genome shotgun (WGS) entry which is preliminary data.</text>
</comment>
<dbReference type="AlphaFoldDB" id="A0AA39FNC8"/>
<reference evidence="9" key="1">
    <citation type="journal article" date="2023" name="bioRxiv">
        <title>Scaffold-level genome assemblies of two parasitoid biocontrol wasps reveal the parthenogenesis mechanism and an associated novel virus.</title>
        <authorList>
            <person name="Inwood S."/>
            <person name="Skelly J."/>
            <person name="Guhlin J."/>
            <person name="Harrop T."/>
            <person name="Goldson S."/>
            <person name="Dearden P."/>
        </authorList>
    </citation>
    <scope>NUCLEOTIDE SEQUENCE</scope>
    <source>
        <strain evidence="9">Irish</strain>
        <tissue evidence="9">Whole body</tissue>
    </source>
</reference>
<accession>A0AA39FNC8</accession>
<dbReference type="InterPro" id="IPR029063">
    <property type="entry name" value="SAM-dependent_MTases_sf"/>
</dbReference>
<dbReference type="FunFam" id="3.40.50.150:FF:000071">
    <property type="entry name" value="Protein arginine N-methyltransferase 7"/>
    <property type="match status" value="1"/>
</dbReference>
<feature type="domain" description="Protein arginine N-methyltransferase" evidence="8">
    <location>
        <begin position="242"/>
        <end position="392"/>
    </location>
</feature>
<dbReference type="PROSITE" id="PS51678">
    <property type="entry name" value="SAM_MT_PRMT"/>
    <property type="match status" value="2"/>
</dbReference>
<dbReference type="GO" id="GO:0032259">
    <property type="term" value="P:methylation"/>
    <property type="evidence" value="ECO:0007669"/>
    <property type="project" value="UniProtKB-KW"/>
</dbReference>